<dbReference type="GO" id="GO:0030170">
    <property type="term" value="F:pyridoxal phosphate binding"/>
    <property type="evidence" value="ECO:0007669"/>
    <property type="project" value="UniProtKB-UniRule"/>
</dbReference>
<gene>
    <name evidence="6" type="ORF">DSY98_07220</name>
</gene>
<feature type="domain" description="Alanine racemase N-terminal" evidence="5">
    <location>
        <begin position="26"/>
        <end position="229"/>
    </location>
</feature>
<comment type="function">
    <text evidence="2">Pyridoxal 5'-phosphate (PLP)-binding protein, which is involved in PLP homeostasis.</text>
</comment>
<dbReference type="PIRSF" id="PIRSF004848">
    <property type="entry name" value="YBL036c_PLPDEIII"/>
    <property type="match status" value="1"/>
</dbReference>
<evidence type="ECO:0000256" key="4">
    <source>
        <dbReference type="RuleBase" id="RU004514"/>
    </source>
</evidence>
<dbReference type="NCBIfam" id="TIGR00044">
    <property type="entry name" value="YggS family pyridoxal phosphate-dependent enzyme"/>
    <property type="match status" value="1"/>
</dbReference>
<evidence type="ECO:0000256" key="1">
    <source>
        <dbReference type="ARBA" id="ARBA00022898"/>
    </source>
</evidence>
<comment type="cofactor">
    <cofactor evidence="3">
        <name>pyridoxal 5'-phosphate</name>
        <dbReference type="ChEBI" id="CHEBI:597326"/>
    </cofactor>
</comment>
<name>A0A432G562_9DELT</name>
<dbReference type="Gene3D" id="3.20.20.10">
    <property type="entry name" value="Alanine racemase"/>
    <property type="match status" value="1"/>
</dbReference>
<dbReference type="InterPro" id="IPR001608">
    <property type="entry name" value="Ala_racemase_N"/>
</dbReference>
<dbReference type="PANTHER" id="PTHR10146">
    <property type="entry name" value="PROLINE SYNTHETASE CO-TRANSCRIBED BACTERIAL HOMOLOG PROTEIN"/>
    <property type="match status" value="1"/>
</dbReference>
<dbReference type="CDD" id="cd00635">
    <property type="entry name" value="PLPDE_III_YBL036c_like"/>
    <property type="match status" value="1"/>
</dbReference>
<sequence length="239" mass="27022">MSIKDNIAIVQQQLKQAAIQSGRTQEDIRLIAVSKTKSTEMILQALAAGQIAFGENRVQEALGKIEALTENPLVEWHLIGHLQKNKVKFCPGNFQWIHTLDSTELAEKLEARSAFAQKKINVLLQVNLSREITKSGLHDWEDILQVSETILFGKWLQLRGLMTIPAPNIGETPTRKIYEKLRVWRDKLQQELDSAEITELSMGMTADFHWAIQEGATMIRVGSAIFGQRNEDMDCPTNM</sequence>
<accession>A0A432G562</accession>
<dbReference type="InterPro" id="IPR011078">
    <property type="entry name" value="PyrdxlP_homeostasis"/>
</dbReference>
<comment type="similarity">
    <text evidence="2 4">Belongs to the pyridoxal phosphate-binding protein YggS/PROSC family.</text>
</comment>
<dbReference type="HAMAP" id="MF_02087">
    <property type="entry name" value="PLP_homeostasis"/>
    <property type="match status" value="1"/>
</dbReference>
<dbReference type="FunFam" id="3.20.20.10:FF:000018">
    <property type="entry name" value="Pyridoxal phosphate homeostasis protein"/>
    <property type="match status" value="1"/>
</dbReference>
<dbReference type="EMBL" id="QNZM01000285">
    <property type="protein sequence ID" value="RTZ78480.1"/>
    <property type="molecule type" value="Genomic_DNA"/>
</dbReference>
<dbReference type="SUPFAM" id="SSF51419">
    <property type="entry name" value="PLP-binding barrel"/>
    <property type="match status" value="1"/>
</dbReference>
<organism evidence="6 7">
    <name type="scientific">SAR324 cluster bacterium</name>
    <dbReference type="NCBI Taxonomy" id="2024889"/>
    <lineage>
        <taxon>Bacteria</taxon>
        <taxon>Deltaproteobacteria</taxon>
        <taxon>SAR324 cluster</taxon>
    </lineage>
</organism>
<reference evidence="6 7" key="1">
    <citation type="submission" date="2018-06" db="EMBL/GenBank/DDBJ databases">
        <title>Combined omics and stable isotope probing to characterize newly discovered Mariana Back-Arc vent microbial communities.</title>
        <authorList>
            <person name="Trembath-Reichert E."/>
            <person name="Huber J.A."/>
        </authorList>
    </citation>
    <scope>NUCLEOTIDE SEQUENCE [LARGE SCALE GENOMIC DNA]</scope>
    <source>
        <strain evidence="6">MAG 63_2</strain>
    </source>
</reference>
<dbReference type="Proteomes" id="UP000286732">
    <property type="component" value="Unassembled WGS sequence"/>
</dbReference>
<protein>
    <recommendedName>
        <fullName evidence="2">Pyridoxal phosphate homeostasis protein</fullName>
        <shortName evidence="2">PLP homeostasis protein</shortName>
    </recommendedName>
</protein>
<evidence type="ECO:0000256" key="2">
    <source>
        <dbReference type="HAMAP-Rule" id="MF_02087"/>
    </source>
</evidence>
<feature type="modified residue" description="N6-(pyridoxal phosphate)lysine" evidence="2 3">
    <location>
        <position position="35"/>
    </location>
</feature>
<evidence type="ECO:0000256" key="3">
    <source>
        <dbReference type="PIRSR" id="PIRSR004848-1"/>
    </source>
</evidence>
<keyword evidence="1 2" id="KW-0663">Pyridoxal phosphate</keyword>
<dbReference type="Pfam" id="PF01168">
    <property type="entry name" value="Ala_racemase_N"/>
    <property type="match status" value="1"/>
</dbReference>
<evidence type="ECO:0000313" key="6">
    <source>
        <dbReference type="EMBL" id="RTZ78480.1"/>
    </source>
</evidence>
<proteinExistence type="inferred from homology"/>
<dbReference type="PANTHER" id="PTHR10146:SF14">
    <property type="entry name" value="PYRIDOXAL PHOSPHATE HOMEOSTASIS PROTEIN"/>
    <property type="match status" value="1"/>
</dbReference>
<dbReference type="InterPro" id="IPR029066">
    <property type="entry name" value="PLP-binding_barrel"/>
</dbReference>
<comment type="caution">
    <text evidence="6">The sequence shown here is derived from an EMBL/GenBank/DDBJ whole genome shotgun (WGS) entry which is preliminary data.</text>
</comment>
<dbReference type="AlphaFoldDB" id="A0A432G562"/>
<evidence type="ECO:0000313" key="7">
    <source>
        <dbReference type="Proteomes" id="UP000286732"/>
    </source>
</evidence>
<evidence type="ECO:0000259" key="5">
    <source>
        <dbReference type="Pfam" id="PF01168"/>
    </source>
</evidence>